<keyword evidence="8" id="KW-1133">Transmembrane helix</keyword>
<dbReference type="OrthoDB" id="5327821at2759"/>
<dbReference type="InterPro" id="IPR019623">
    <property type="entry name" value="Rot1"/>
</dbReference>
<dbReference type="PANTHER" id="PTHR28090">
    <property type="entry name" value="PROTEIN ROT1"/>
    <property type="match status" value="1"/>
</dbReference>
<feature type="chain" id="PRO_5022692119" description="Protein ROT1" evidence="10">
    <location>
        <begin position="19"/>
        <end position="226"/>
    </location>
</feature>
<organism evidence="11 12">
    <name type="scientific">Heliocybe sulcata</name>
    <dbReference type="NCBI Taxonomy" id="5364"/>
    <lineage>
        <taxon>Eukaryota</taxon>
        <taxon>Fungi</taxon>
        <taxon>Dikarya</taxon>
        <taxon>Basidiomycota</taxon>
        <taxon>Agaricomycotina</taxon>
        <taxon>Agaricomycetes</taxon>
        <taxon>Gloeophyllales</taxon>
        <taxon>Gloeophyllaceae</taxon>
        <taxon>Heliocybe</taxon>
    </lineage>
</organism>
<gene>
    <name evidence="11" type="ORF">OE88DRAFT_1684239</name>
</gene>
<feature type="signal peptide" evidence="10">
    <location>
        <begin position="1"/>
        <end position="18"/>
    </location>
</feature>
<keyword evidence="9" id="KW-0472">Membrane</keyword>
<dbReference type="EMBL" id="ML213518">
    <property type="protein sequence ID" value="TFK48817.1"/>
    <property type="molecule type" value="Genomic_DNA"/>
</dbReference>
<evidence type="ECO:0000256" key="5">
    <source>
        <dbReference type="ARBA" id="ARBA00022692"/>
    </source>
</evidence>
<dbReference type="STRING" id="5364.A0A5C3MUV0"/>
<evidence type="ECO:0000256" key="7">
    <source>
        <dbReference type="ARBA" id="ARBA00022824"/>
    </source>
</evidence>
<dbReference type="GO" id="GO:0006458">
    <property type="term" value="P:'de novo' protein folding"/>
    <property type="evidence" value="ECO:0007669"/>
    <property type="project" value="InterPro"/>
</dbReference>
<accession>A0A5C3MUV0</accession>
<dbReference type="AlphaFoldDB" id="A0A5C3MUV0"/>
<dbReference type="GO" id="GO:0051082">
    <property type="term" value="F:unfolded protein binding"/>
    <property type="evidence" value="ECO:0007669"/>
    <property type="project" value="TreeGrafter"/>
</dbReference>
<protein>
    <recommendedName>
        <fullName evidence="4">Protein ROT1</fullName>
    </recommendedName>
    <alternativeName>
        <fullName evidence="3">Protein rot1</fullName>
    </alternativeName>
</protein>
<name>A0A5C3MUV0_9AGAM</name>
<dbReference type="GO" id="GO:0005789">
    <property type="term" value="C:endoplasmic reticulum membrane"/>
    <property type="evidence" value="ECO:0007669"/>
    <property type="project" value="UniProtKB-SubCell"/>
</dbReference>
<sequence length="226" mass="23723">MLFSSLASLLLLAAPALAQDSFVGTWSSGSGAVVTGSGFANPANMSFTYPKTTGISYSFTTDGFYEIARYRFTANATEPNCITGVMNWAHGTYAAQPNGSIVLTPFGDGFQQIQNPCAAVSNFIENYNDTELVSAWAVYQETTGQRLYLYSYDGSPLAPQNLVSATPNMLPTQRLRNVTGTVSTSSGGLTTENALVVSGGEQRWTASSASMLATVLAGAGMAASLL</sequence>
<evidence type="ECO:0000256" key="4">
    <source>
        <dbReference type="ARBA" id="ARBA00017291"/>
    </source>
</evidence>
<evidence type="ECO:0000256" key="10">
    <source>
        <dbReference type="SAM" id="SignalP"/>
    </source>
</evidence>
<evidence type="ECO:0000256" key="2">
    <source>
        <dbReference type="ARBA" id="ARBA00007149"/>
    </source>
</evidence>
<evidence type="ECO:0000256" key="8">
    <source>
        <dbReference type="ARBA" id="ARBA00022989"/>
    </source>
</evidence>
<evidence type="ECO:0000256" key="3">
    <source>
        <dbReference type="ARBA" id="ARBA00016195"/>
    </source>
</evidence>
<reference evidence="11 12" key="1">
    <citation type="journal article" date="2019" name="Nat. Ecol. Evol.">
        <title>Megaphylogeny resolves global patterns of mushroom evolution.</title>
        <authorList>
            <person name="Varga T."/>
            <person name="Krizsan K."/>
            <person name="Foldi C."/>
            <person name="Dima B."/>
            <person name="Sanchez-Garcia M."/>
            <person name="Sanchez-Ramirez S."/>
            <person name="Szollosi G.J."/>
            <person name="Szarkandi J.G."/>
            <person name="Papp V."/>
            <person name="Albert L."/>
            <person name="Andreopoulos W."/>
            <person name="Angelini C."/>
            <person name="Antonin V."/>
            <person name="Barry K.W."/>
            <person name="Bougher N.L."/>
            <person name="Buchanan P."/>
            <person name="Buyck B."/>
            <person name="Bense V."/>
            <person name="Catcheside P."/>
            <person name="Chovatia M."/>
            <person name="Cooper J."/>
            <person name="Damon W."/>
            <person name="Desjardin D."/>
            <person name="Finy P."/>
            <person name="Geml J."/>
            <person name="Haridas S."/>
            <person name="Hughes K."/>
            <person name="Justo A."/>
            <person name="Karasinski D."/>
            <person name="Kautmanova I."/>
            <person name="Kiss B."/>
            <person name="Kocsube S."/>
            <person name="Kotiranta H."/>
            <person name="LaButti K.M."/>
            <person name="Lechner B.E."/>
            <person name="Liimatainen K."/>
            <person name="Lipzen A."/>
            <person name="Lukacs Z."/>
            <person name="Mihaltcheva S."/>
            <person name="Morgado L.N."/>
            <person name="Niskanen T."/>
            <person name="Noordeloos M.E."/>
            <person name="Ohm R.A."/>
            <person name="Ortiz-Santana B."/>
            <person name="Ovrebo C."/>
            <person name="Racz N."/>
            <person name="Riley R."/>
            <person name="Savchenko A."/>
            <person name="Shiryaev A."/>
            <person name="Soop K."/>
            <person name="Spirin V."/>
            <person name="Szebenyi C."/>
            <person name="Tomsovsky M."/>
            <person name="Tulloss R.E."/>
            <person name="Uehling J."/>
            <person name="Grigoriev I.V."/>
            <person name="Vagvolgyi C."/>
            <person name="Papp T."/>
            <person name="Martin F.M."/>
            <person name="Miettinen O."/>
            <person name="Hibbett D.S."/>
            <person name="Nagy L.G."/>
        </authorList>
    </citation>
    <scope>NUCLEOTIDE SEQUENCE [LARGE SCALE GENOMIC DNA]</scope>
    <source>
        <strain evidence="11 12">OMC1185</strain>
    </source>
</reference>
<dbReference type="Pfam" id="PF10681">
    <property type="entry name" value="Rot1"/>
    <property type="match status" value="1"/>
</dbReference>
<evidence type="ECO:0000313" key="12">
    <source>
        <dbReference type="Proteomes" id="UP000305948"/>
    </source>
</evidence>
<keyword evidence="5" id="KW-0812">Transmembrane</keyword>
<evidence type="ECO:0000256" key="1">
    <source>
        <dbReference type="ARBA" id="ARBA00004115"/>
    </source>
</evidence>
<keyword evidence="6 10" id="KW-0732">Signal</keyword>
<dbReference type="Proteomes" id="UP000305948">
    <property type="component" value="Unassembled WGS sequence"/>
</dbReference>
<evidence type="ECO:0000256" key="9">
    <source>
        <dbReference type="ARBA" id="ARBA00023136"/>
    </source>
</evidence>
<keyword evidence="7" id="KW-0256">Endoplasmic reticulum</keyword>
<evidence type="ECO:0000313" key="11">
    <source>
        <dbReference type="EMBL" id="TFK48817.1"/>
    </source>
</evidence>
<keyword evidence="12" id="KW-1185">Reference proteome</keyword>
<comment type="subcellular location">
    <subcellularLocation>
        <location evidence="1">Endoplasmic reticulum membrane</location>
        <topology evidence="1">Single-pass type I membrane protein</topology>
    </subcellularLocation>
</comment>
<proteinExistence type="inferred from homology"/>
<comment type="similarity">
    <text evidence="2">Belongs to the ROT1 family.</text>
</comment>
<evidence type="ECO:0000256" key="6">
    <source>
        <dbReference type="ARBA" id="ARBA00022729"/>
    </source>
</evidence>
<dbReference type="PANTHER" id="PTHR28090:SF1">
    <property type="entry name" value="PROTEIN ROT1"/>
    <property type="match status" value="1"/>
</dbReference>